<dbReference type="PANTHER" id="PTHR37323">
    <property type="entry name" value="GCN5-RELATED N-ACETYLTRANSFERASE"/>
    <property type="match status" value="1"/>
</dbReference>
<dbReference type="RefSeq" id="WP_202658750.1">
    <property type="nucleotide sequence ID" value="NZ_JAESVP010000002.1"/>
</dbReference>
<evidence type="ECO:0000313" key="11">
    <source>
        <dbReference type="EMBL" id="MBL4927629.1"/>
    </source>
</evidence>
<proteinExistence type="inferred from homology"/>
<sequence length="241" mass="26029">MQVLEKGRLRARLAEGPEDVARAQALRHLCFRKGGGLDADGFDPRCRHVLIEERDGDHLLSCFRLLEIPTRAALTTSYAAQFYDLGTLSGLSVPAIEIGRFCIAPGQTDPDILRLAWVALTRIVDDEGFAAMFGCTSFPSADPDRHSLALAALRPHVAMPGQGPQRRAPETLALCDLPPPQDPRAALAGLPAILRTYLGMGGWVSDHAVIDRDLDTLHVFTAVEVARVPAARARALRALAG</sequence>
<dbReference type="Pfam" id="PF13444">
    <property type="entry name" value="Acetyltransf_5"/>
    <property type="match status" value="1"/>
</dbReference>
<evidence type="ECO:0000256" key="1">
    <source>
        <dbReference type="ARBA" id="ARBA00005189"/>
    </source>
</evidence>
<evidence type="ECO:0000256" key="8">
    <source>
        <dbReference type="ARBA" id="ARBA00039866"/>
    </source>
</evidence>
<dbReference type="GO" id="GO:0043810">
    <property type="term" value="F:ornithine-acyl [acyl carrier protein] N-acyltransferase activity"/>
    <property type="evidence" value="ECO:0007669"/>
    <property type="project" value="UniProtKB-EC"/>
</dbReference>
<evidence type="ECO:0000256" key="4">
    <source>
        <dbReference type="ARBA" id="ARBA00023098"/>
    </source>
</evidence>
<dbReference type="EC" id="2.3.2.30" evidence="7"/>
<dbReference type="InterPro" id="IPR016181">
    <property type="entry name" value="Acyl_CoA_acyltransferase"/>
</dbReference>
<evidence type="ECO:0000256" key="2">
    <source>
        <dbReference type="ARBA" id="ARBA00022516"/>
    </source>
</evidence>
<dbReference type="AlphaFoldDB" id="A0A8J7MRX3"/>
<keyword evidence="12" id="KW-1185">Reference proteome</keyword>
<evidence type="ECO:0000256" key="9">
    <source>
        <dbReference type="ARBA" id="ARBA00045724"/>
    </source>
</evidence>
<dbReference type="Gene3D" id="3.40.630.30">
    <property type="match status" value="1"/>
</dbReference>
<accession>A0A8J7MRX3</accession>
<dbReference type="EMBL" id="JAESVP010000002">
    <property type="protein sequence ID" value="MBL4927629.1"/>
    <property type="molecule type" value="Genomic_DNA"/>
</dbReference>
<keyword evidence="5" id="KW-0012">Acyltransferase</keyword>
<keyword evidence="4" id="KW-0443">Lipid metabolism</keyword>
<evidence type="ECO:0000256" key="3">
    <source>
        <dbReference type="ARBA" id="ARBA00022679"/>
    </source>
</evidence>
<comment type="function">
    <text evidence="9">Catalyzes the first step in the biosynthesis of ornithine lipids, which are phosphorus-free membrane lipids. Catalyzes the 3-hydroxyacyl-acyl carrier protein-dependent acylation of ornithine to form lyso-ornithine lipid (LOL).</text>
</comment>
<gene>
    <name evidence="11" type="ORF">JI744_05860</name>
</gene>
<dbReference type="Proteomes" id="UP000619033">
    <property type="component" value="Unassembled WGS sequence"/>
</dbReference>
<evidence type="ECO:0000313" key="12">
    <source>
        <dbReference type="Proteomes" id="UP000619033"/>
    </source>
</evidence>
<comment type="similarity">
    <text evidence="6">Belongs to the acetyltransferase family. OlsB subfamily.</text>
</comment>
<keyword evidence="2" id="KW-0444">Lipid biosynthesis</keyword>
<dbReference type="PANTHER" id="PTHR37323:SF1">
    <property type="entry name" value="L-ORNITHINE N(ALPHA)-ACYLTRANSFERASE"/>
    <property type="match status" value="1"/>
</dbReference>
<comment type="caution">
    <text evidence="11">The sequence shown here is derived from an EMBL/GenBank/DDBJ whole genome shotgun (WGS) entry which is preliminary data.</text>
</comment>
<reference evidence="11" key="1">
    <citation type="submission" date="2021-01" db="EMBL/GenBank/DDBJ databases">
        <title>Genome seq and assembly of Tabrizicola sp. KVB23.</title>
        <authorList>
            <person name="Chhetri G."/>
        </authorList>
    </citation>
    <scope>NUCLEOTIDE SEQUENCE</scope>
    <source>
        <strain evidence="11">KVB23</strain>
    </source>
</reference>
<comment type="catalytic activity">
    <reaction evidence="10">
        <text>a (3R)-hydroxyacyl-[ACP] + L-ornithine = a lyso-ornithine lipid + holo-[ACP] + H(+)</text>
        <dbReference type="Rhea" id="RHEA:20633"/>
        <dbReference type="Rhea" id="RHEA-COMP:9685"/>
        <dbReference type="Rhea" id="RHEA-COMP:9945"/>
        <dbReference type="ChEBI" id="CHEBI:15378"/>
        <dbReference type="ChEBI" id="CHEBI:46911"/>
        <dbReference type="ChEBI" id="CHEBI:64479"/>
        <dbReference type="ChEBI" id="CHEBI:78827"/>
        <dbReference type="ChEBI" id="CHEBI:138482"/>
        <dbReference type="EC" id="2.3.2.30"/>
    </reaction>
    <physiologicalReaction direction="left-to-right" evidence="10">
        <dbReference type="Rhea" id="RHEA:20634"/>
    </physiologicalReaction>
</comment>
<keyword evidence="3" id="KW-0808">Transferase</keyword>
<evidence type="ECO:0000256" key="7">
    <source>
        <dbReference type="ARBA" id="ARBA00039058"/>
    </source>
</evidence>
<dbReference type="GO" id="GO:0006629">
    <property type="term" value="P:lipid metabolic process"/>
    <property type="evidence" value="ECO:0007669"/>
    <property type="project" value="UniProtKB-KW"/>
</dbReference>
<dbReference type="SUPFAM" id="SSF55729">
    <property type="entry name" value="Acyl-CoA N-acyltransferases (Nat)"/>
    <property type="match status" value="1"/>
</dbReference>
<evidence type="ECO:0000256" key="6">
    <source>
        <dbReference type="ARBA" id="ARBA00038095"/>
    </source>
</evidence>
<dbReference type="InterPro" id="IPR052351">
    <property type="entry name" value="Ornithine_N-alpha-AT"/>
</dbReference>
<evidence type="ECO:0000256" key="10">
    <source>
        <dbReference type="ARBA" id="ARBA00047785"/>
    </source>
</evidence>
<evidence type="ECO:0000256" key="5">
    <source>
        <dbReference type="ARBA" id="ARBA00023315"/>
    </source>
</evidence>
<protein>
    <recommendedName>
        <fullName evidence="8">L-ornithine N(alpha)-acyltransferase</fullName>
        <ecNumber evidence="7">2.3.2.30</ecNumber>
    </recommendedName>
</protein>
<organism evidence="11 12">
    <name type="scientific">Fuscibacter oryzae</name>
    <dbReference type="NCBI Taxonomy" id="2803939"/>
    <lineage>
        <taxon>Bacteria</taxon>
        <taxon>Pseudomonadati</taxon>
        <taxon>Pseudomonadota</taxon>
        <taxon>Alphaproteobacteria</taxon>
        <taxon>Rhodobacterales</taxon>
        <taxon>Paracoccaceae</taxon>
        <taxon>Fuscibacter</taxon>
    </lineage>
</organism>
<comment type="pathway">
    <text evidence="1">Lipid metabolism.</text>
</comment>
<name>A0A8J7MRX3_9RHOB</name>